<dbReference type="InterPro" id="IPR050312">
    <property type="entry name" value="IolE/XylAMocC-like"/>
</dbReference>
<keyword evidence="2" id="KW-0255">Endonuclease</keyword>
<keyword evidence="3" id="KW-1185">Reference proteome</keyword>
<dbReference type="Gene3D" id="3.20.20.150">
    <property type="entry name" value="Divalent-metal-dependent TIM barrel enzymes"/>
    <property type="match status" value="1"/>
</dbReference>
<evidence type="ECO:0000313" key="3">
    <source>
        <dbReference type="Proteomes" id="UP000054911"/>
    </source>
</evidence>
<feature type="domain" description="Xylose isomerase-like TIM barrel" evidence="1">
    <location>
        <begin position="28"/>
        <end position="265"/>
    </location>
</feature>
<dbReference type="EMBL" id="FCOE02000012">
    <property type="protein sequence ID" value="SAK72058.1"/>
    <property type="molecule type" value="Genomic_DNA"/>
</dbReference>
<dbReference type="AlphaFoldDB" id="A0A158BPQ1"/>
<dbReference type="RefSeq" id="WP_061176317.1">
    <property type="nucleotide sequence ID" value="NZ_FCOE02000012.1"/>
</dbReference>
<comment type="caution">
    <text evidence="2">The sequence shown here is derived from an EMBL/GenBank/DDBJ whole genome shotgun (WGS) entry which is preliminary data.</text>
</comment>
<dbReference type="Proteomes" id="UP000054911">
    <property type="component" value="Unassembled WGS sequence"/>
</dbReference>
<keyword evidence="2" id="KW-0378">Hydrolase</keyword>
<accession>A0A158BPQ1</accession>
<evidence type="ECO:0000313" key="2">
    <source>
        <dbReference type="EMBL" id="SAK72058.1"/>
    </source>
</evidence>
<dbReference type="GO" id="GO:0004519">
    <property type="term" value="F:endonuclease activity"/>
    <property type="evidence" value="ECO:0007669"/>
    <property type="project" value="UniProtKB-KW"/>
</dbReference>
<keyword evidence="2" id="KW-0540">Nuclease</keyword>
<sequence>MESLENRLHRCAINTATLGHREPLDVTLERIARAGFGGVAPWRHEVEAIGASAVARQLRALQLTVSGYCRSTYLTGATRAERRASIDSNIQALHDAAELDARCFVMVVGGVSAGSRDLAGARMQVEEGIAQLLAEARKLRIALAIEPLHPMYAAGRSVVNTIGQALALCETIAPDDPSMLGIAIDIYHCWWDPLLAESIADAGRARRILAYHVSDWLADTQDMLLDRGMMGDGVVDLRHFRHRMEQAGYDGMVEVELFSRDRWWKVQPDELLSVCAQRLQSVC</sequence>
<name>A0A158BPQ1_9BURK</name>
<dbReference type="PANTHER" id="PTHR12110">
    <property type="entry name" value="HYDROXYPYRUVATE ISOMERASE"/>
    <property type="match status" value="1"/>
</dbReference>
<dbReference type="Pfam" id="PF01261">
    <property type="entry name" value="AP_endonuc_2"/>
    <property type="match status" value="1"/>
</dbReference>
<reference evidence="2" key="1">
    <citation type="submission" date="2016-01" db="EMBL/GenBank/DDBJ databases">
        <authorList>
            <person name="Peeters C."/>
        </authorList>
    </citation>
    <scope>NUCLEOTIDE SEQUENCE [LARGE SCALE GENOMIC DNA]</scope>
    <source>
        <strain evidence="2">LMG 29323</strain>
    </source>
</reference>
<dbReference type="InterPro" id="IPR036237">
    <property type="entry name" value="Xyl_isomerase-like_sf"/>
</dbReference>
<dbReference type="SUPFAM" id="SSF51658">
    <property type="entry name" value="Xylose isomerase-like"/>
    <property type="match status" value="1"/>
</dbReference>
<dbReference type="STRING" id="1777141.AWB80_03906"/>
<organism evidence="2 3">
    <name type="scientific">Caballeronia pedi</name>
    <dbReference type="NCBI Taxonomy" id="1777141"/>
    <lineage>
        <taxon>Bacteria</taxon>
        <taxon>Pseudomonadati</taxon>
        <taxon>Pseudomonadota</taxon>
        <taxon>Betaproteobacteria</taxon>
        <taxon>Burkholderiales</taxon>
        <taxon>Burkholderiaceae</taxon>
        <taxon>Caballeronia</taxon>
    </lineage>
</organism>
<gene>
    <name evidence="2" type="ORF">AWB80_03906</name>
</gene>
<protein>
    <submittedName>
        <fullName evidence="2">AP endonuclease, family 2 domain protein</fullName>
    </submittedName>
</protein>
<proteinExistence type="predicted"/>
<dbReference type="InterPro" id="IPR013022">
    <property type="entry name" value="Xyl_isomerase-like_TIM-brl"/>
</dbReference>
<dbReference type="OrthoDB" id="9787068at2"/>
<dbReference type="PANTHER" id="PTHR12110:SF52">
    <property type="entry name" value="XYLOSE ISOMERASE"/>
    <property type="match status" value="1"/>
</dbReference>
<evidence type="ECO:0000259" key="1">
    <source>
        <dbReference type="Pfam" id="PF01261"/>
    </source>
</evidence>